<feature type="active site" description="Proton acceptor; via carboxylate" evidence="4">
    <location>
        <position position="409"/>
    </location>
</feature>
<feature type="binding site" evidence="4">
    <location>
        <begin position="83"/>
        <end position="85"/>
    </location>
    <ligand>
        <name>acetyl-CoA</name>
        <dbReference type="ChEBI" id="CHEBI:57288"/>
    </ligand>
</feature>
<keyword evidence="7" id="KW-1185">Reference proteome</keyword>
<dbReference type="InterPro" id="IPR016181">
    <property type="entry name" value="Acyl_CoA_acyltransferase"/>
</dbReference>
<dbReference type="PANTHER" id="PTHR37817">
    <property type="entry name" value="N-ACETYLTRANSFERASE EIS"/>
    <property type="match status" value="1"/>
</dbReference>
<comment type="caution">
    <text evidence="6">The sequence shown here is derived from an EMBL/GenBank/DDBJ whole genome shotgun (WGS) entry which is preliminary data.</text>
</comment>
<feature type="domain" description="N-acetyltransferase" evidence="5">
    <location>
        <begin position="5"/>
        <end position="170"/>
    </location>
</feature>
<dbReference type="PANTHER" id="PTHR37817:SF1">
    <property type="entry name" value="N-ACETYLTRANSFERASE EIS"/>
    <property type="match status" value="1"/>
</dbReference>
<dbReference type="PROSITE" id="PS51186">
    <property type="entry name" value="GNAT"/>
    <property type="match status" value="1"/>
</dbReference>
<dbReference type="EMBL" id="JAAGOA010000004">
    <property type="protein sequence ID" value="NED99990.1"/>
    <property type="molecule type" value="Genomic_DNA"/>
</dbReference>
<evidence type="ECO:0000256" key="3">
    <source>
        <dbReference type="ARBA" id="ARBA00023315"/>
    </source>
</evidence>
<evidence type="ECO:0000256" key="1">
    <source>
        <dbReference type="ARBA" id="ARBA00009213"/>
    </source>
</evidence>
<dbReference type="Proteomes" id="UP000475214">
    <property type="component" value="Unassembled WGS sequence"/>
</dbReference>
<dbReference type="InterPro" id="IPR022902">
    <property type="entry name" value="NAcTrfase_Eis"/>
</dbReference>
<dbReference type="GO" id="GO:0030649">
    <property type="term" value="P:aminoglycoside antibiotic catabolic process"/>
    <property type="evidence" value="ECO:0007669"/>
    <property type="project" value="TreeGrafter"/>
</dbReference>
<dbReference type="Pfam" id="PF13527">
    <property type="entry name" value="Acetyltransf_9"/>
    <property type="match status" value="1"/>
</dbReference>
<gene>
    <name evidence="6" type="ORF">G1H10_07385</name>
</gene>
<dbReference type="Gene3D" id="3.30.1050.10">
    <property type="entry name" value="SCP2 sterol-binding domain"/>
    <property type="match status" value="1"/>
</dbReference>
<keyword evidence="3 4" id="KW-0012">Acyltransferase</keyword>
<dbReference type="InterPro" id="IPR000182">
    <property type="entry name" value="GNAT_dom"/>
</dbReference>
<dbReference type="InterPro" id="IPR051554">
    <property type="entry name" value="Acetyltransferase_Eis"/>
</dbReference>
<keyword evidence="2 4" id="KW-0808">Transferase</keyword>
<dbReference type="Gene3D" id="3.40.630.30">
    <property type="match status" value="2"/>
</dbReference>
<dbReference type="InterPro" id="IPR025559">
    <property type="entry name" value="Eis_dom"/>
</dbReference>
<name>A0A6L9S5H1_9ACTN</name>
<proteinExistence type="inferred from homology"/>
<comment type="similarity">
    <text evidence="1 4">Belongs to the acetyltransferase Eis family.</text>
</comment>
<dbReference type="InterPro" id="IPR041380">
    <property type="entry name" value="Acetyltransf_17"/>
</dbReference>
<feature type="binding site" evidence="4">
    <location>
        <begin position="91"/>
        <end position="96"/>
    </location>
    <ligand>
        <name>acetyl-CoA</name>
        <dbReference type="ChEBI" id="CHEBI:57288"/>
    </ligand>
</feature>
<accession>A0A6L9S5H1</accession>
<feature type="binding site" evidence="4">
    <location>
        <begin position="120"/>
        <end position="121"/>
    </location>
    <ligand>
        <name>acetyl-CoA</name>
        <dbReference type="ChEBI" id="CHEBI:57288"/>
    </ligand>
</feature>
<reference evidence="6 7" key="1">
    <citation type="submission" date="2020-02" db="EMBL/GenBank/DDBJ databases">
        <authorList>
            <person name="Li X.-J."/>
            <person name="Han X.-M."/>
        </authorList>
    </citation>
    <scope>NUCLEOTIDE SEQUENCE [LARGE SCALE GENOMIC DNA]</scope>
    <source>
        <strain evidence="6 7">CCTCC AB 2017055</strain>
    </source>
</reference>
<comment type="subunit">
    <text evidence="4">Homohexamer; trimer of dimers.</text>
</comment>
<evidence type="ECO:0000256" key="2">
    <source>
        <dbReference type="ARBA" id="ARBA00022679"/>
    </source>
</evidence>
<protein>
    <submittedName>
        <fullName evidence="6">GNAT family N-acetyltransferase</fullName>
    </submittedName>
</protein>
<evidence type="ECO:0000259" key="5">
    <source>
        <dbReference type="PROSITE" id="PS51186"/>
    </source>
</evidence>
<evidence type="ECO:0000313" key="6">
    <source>
        <dbReference type="EMBL" id="NED99990.1"/>
    </source>
</evidence>
<dbReference type="GO" id="GO:0034069">
    <property type="term" value="F:aminoglycoside N-acetyltransferase activity"/>
    <property type="evidence" value="ECO:0007669"/>
    <property type="project" value="TreeGrafter"/>
</dbReference>
<dbReference type="NCBIfam" id="NF002367">
    <property type="entry name" value="PRK01346.1-4"/>
    <property type="match status" value="1"/>
</dbReference>
<feature type="active site" description="Proton donor" evidence="4">
    <location>
        <position position="125"/>
    </location>
</feature>
<evidence type="ECO:0000313" key="7">
    <source>
        <dbReference type="Proteomes" id="UP000475214"/>
    </source>
</evidence>
<dbReference type="SUPFAM" id="SSF55729">
    <property type="entry name" value="Acyl-CoA N-acyltransferases (Nat)"/>
    <property type="match status" value="1"/>
</dbReference>
<dbReference type="AlphaFoldDB" id="A0A6L9S5H1"/>
<dbReference type="InterPro" id="IPR036527">
    <property type="entry name" value="SCP2_sterol-bd_dom_sf"/>
</dbReference>
<dbReference type="HAMAP" id="MF_01812">
    <property type="entry name" value="Eis"/>
    <property type="match status" value="1"/>
</dbReference>
<dbReference type="Pfam" id="PF17668">
    <property type="entry name" value="Acetyltransf_17"/>
    <property type="match status" value="1"/>
</dbReference>
<sequence length="409" mass="44771">MANDLSLRTCTPDDLPELLSLVSAGFLRDAPDDDAIEARRDIFEPERVHVTVDRDRLVGTAGVLTREMTIPGAVTPAAHVTAVVVAPTHRRRGVLSRMMAEQLRAVRERGDEPFATLWASEGGIYGRFGYGLASWNVAYEIAPLQTGFHGDAPAGRLRQGVPAELRKTLADIHDRARPLRPGISSLSDAWWRYRTRDPENRRQGMTASQAVVYEGESGAEGYALWRTKARWAERGPDGEAHVAEVVAATDEAYRALWRFVLSLDLVRTVRCDFAAVDEPLAHLVTNSYALGASVRPGLWVRLVDVPAALAARRYAAPLDVVVEVTDDMLPENAGRWRLTGDRTSASCEPTTAGPDLTLDVRELGAIYLGGTPLHSLAVTRKIVEHRPGAAAAVSAAFGWDRAPWSHEMF</sequence>
<evidence type="ECO:0000256" key="4">
    <source>
        <dbReference type="HAMAP-Rule" id="MF_01812"/>
    </source>
</evidence>
<organism evidence="6 7">
    <name type="scientific">Phytoactinopolyspora halotolerans</name>
    <dbReference type="NCBI Taxonomy" id="1981512"/>
    <lineage>
        <taxon>Bacteria</taxon>
        <taxon>Bacillati</taxon>
        <taxon>Actinomycetota</taxon>
        <taxon>Actinomycetes</taxon>
        <taxon>Jiangellales</taxon>
        <taxon>Jiangellaceae</taxon>
        <taxon>Phytoactinopolyspora</taxon>
    </lineage>
</organism>
<dbReference type="RefSeq" id="WP_163734935.1">
    <property type="nucleotide sequence ID" value="NZ_JAAGOA010000004.1"/>
</dbReference>
<dbReference type="Pfam" id="PF13530">
    <property type="entry name" value="SCP2_2"/>
    <property type="match status" value="1"/>
</dbReference>
<dbReference type="SUPFAM" id="SSF55718">
    <property type="entry name" value="SCP-like"/>
    <property type="match status" value="1"/>
</dbReference>